<gene>
    <name evidence="3" type="ORF">LY89DRAFT_144301</name>
</gene>
<proteinExistence type="predicted"/>
<dbReference type="RefSeq" id="XP_018067992.1">
    <property type="nucleotide sequence ID" value="XM_018205339.1"/>
</dbReference>
<dbReference type="InParanoid" id="A0A194X199"/>
<keyword evidence="1" id="KW-0175">Coiled coil</keyword>
<dbReference type="Proteomes" id="UP000070700">
    <property type="component" value="Unassembled WGS sequence"/>
</dbReference>
<dbReference type="GeneID" id="28815065"/>
<evidence type="ECO:0000256" key="1">
    <source>
        <dbReference type="SAM" id="Coils"/>
    </source>
</evidence>
<feature type="compositionally biased region" description="Basic and acidic residues" evidence="2">
    <location>
        <begin position="7"/>
        <end position="27"/>
    </location>
</feature>
<protein>
    <submittedName>
        <fullName evidence="3">Uncharacterized protein</fullName>
    </submittedName>
</protein>
<evidence type="ECO:0000313" key="4">
    <source>
        <dbReference type="Proteomes" id="UP000070700"/>
    </source>
</evidence>
<evidence type="ECO:0000313" key="3">
    <source>
        <dbReference type="EMBL" id="KUJ13637.1"/>
    </source>
</evidence>
<feature type="region of interest" description="Disordered" evidence="2">
    <location>
        <begin position="61"/>
        <end position="80"/>
    </location>
</feature>
<sequence>MQLRIIEATKHAEELEPSEQKPAHNRCEDGRMKAQITELEAACQQLKTVGPQLDIAQETIEQRKERGEQIEVGSDDGYDRSRKEICDHIKGRAKVLSALEDHRRSKSKLLRRLQENRTELERLEEKKRNREGILALMEAQESHWSVDKPVVTLSSKVVVH</sequence>
<name>A0A194X199_MOLSC</name>
<dbReference type="KEGG" id="psco:LY89DRAFT_144301"/>
<feature type="region of interest" description="Disordered" evidence="2">
    <location>
        <begin position="1"/>
        <end position="27"/>
    </location>
</feature>
<accession>A0A194X199</accession>
<keyword evidence="4" id="KW-1185">Reference proteome</keyword>
<reference evidence="3 4" key="1">
    <citation type="submission" date="2015-10" db="EMBL/GenBank/DDBJ databases">
        <title>Full genome of DAOMC 229536 Phialocephala scopiformis, a fungal endophyte of spruce producing the potent anti-insectan compound rugulosin.</title>
        <authorList>
            <consortium name="DOE Joint Genome Institute"/>
            <person name="Walker A.K."/>
            <person name="Frasz S.L."/>
            <person name="Seifert K.A."/>
            <person name="Miller J.D."/>
            <person name="Mondo S.J."/>
            <person name="Labutti K."/>
            <person name="Lipzen A."/>
            <person name="Dockter R."/>
            <person name="Kennedy M."/>
            <person name="Grigoriev I.V."/>
            <person name="Spatafora J.W."/>
        </authorList>
    </citation>
    <scope>NUCLEOTIDE SEQUENCE [LARGE SCALE GENOMIC DNA]</scope>
    <source>
        <strain evidence="3 4">CBS 120377</strain>
    </source>
</reference>
<organism evidence="3 4">
    <name type="scientific">Mollisia scopiformis</name>
    <name type="common">Conifer needle endophyte fungus</name>
    <name type="synonym">Phialocephala scopiformis</name>
    <dbReference type="NCBI Taxonomy" id="149040"/>
    <lineage>
        <taxon>Eukaryota</taxon>
        <taxon>Fungi</taxon>
        <taxon>Dikarya</taxon>
        <taxon>Ascomycota</taxon>
        <taxon>Pezizomycotina</taxon>
        <taxon>Leotiomycetes</taxon>
        <taxon>Helotiales</taxon>
        <taxon>Mollisiaceae</taxon>
        <taxon>Mollisia</taxon>
    </lineage>
</organism>
<dbReference type="EMBL" id="KQ947421">
    <property type="protein sequence ID" value="KUJ13637.1"/>
    <property type="molecule type" value="Genomic_DNA"/>
</dbReference>
<dbReference type="AlphaFoldDB" id="A0A194X199"/>
<feature type="coiled-coil region" evidence="1">
    <location>
        <begin position="96"/>
        <end position="140"/>
    </location>
</feature>
<evidence type="ECO:0000256" key="2">
    <source>
        <dbReference type="SAM" id="MobiDB-lite"/>
    </source>
</evidence>